<dbReference type="InterPro" id="IPR036388">
    <property type="entry name" value="WH-like_DNA-bd_sf"/>
</dbReference>
<evidence type="ECO:0000313" key="1">
    <source>
        <dbReference type="EMBL" id="CAJ35247.1"/>
    </source>
</evidence>
<sequence length="278" mass="30499">MTDRETARRVFAREFNDASLQYGEHTDRAPNFVITPTGAMCNRVFAVGVLTEVENIGSAGQVLYRARLADPTGAFTIYAGQYQQEIATFLSEIETPAYVAVAGKARVFSPEPGAHYTSIRPEDVNLVDSSVRDRWTYHTAKLTLDRIAVMEKALASGLRGEELAWHLIRQTEEGSGVSKAIDHYGMTKNSLEAYKQMVTDALSKLIEPEPAATEDASLEDIILQMIARLDAGEGVSYEILLAEMENTGIDEATIEQAIGDLMSKGQCYEPKIGSLKLA</sequence>
<dbReference type="Proteomes" id="UP000000663">
    <property type="component" value="Chromosome"/>
</dbReference>
<accession>Q0W8P6</accession>
<dbReference type="EMBL" id="AM114193">
    <property type="protein sequence ID" value="CAJ35247.1"/>
    <property type="molecule type" value="Genomic_DNA"/>
</dbReference>
<protein>
    <recommendedName>
        <fullName evidence="3">Glycerol dehydrogenase</fullName>
    </recommendedName>
</protein>
<evidence type="ECO:0000313" key="2">
    <source>
        <dbReference type="Proteomes" id="UP000000663"/>
    </source>
</evidence>
<dbReference type="RefSeq" id="WP_012037243.1">
    <property type="nucleotide sequence ID" value="NC_009464.1"/>
</dbReference>
<dbReference type="PATRIC" id="fig|351160.9.peg.3006"/>
<dbReference type="AlphaFoldDB" id="Q0W8P6"/>
<keyword evidence="2" id="KW-1185">Reference proteome</keyword>
<dbReference type="OrthoDB" id="56523at2157"/>
<gene>
    <name evidence="1" type="ORF">LRC265</name>
</gene>
<dbReference type="Gene3D" id="1.10.10.10">
    <property type="entry name" value="Winged helix-like DNA-binding domain superfamily/Winged helix DNA-binding domain"/>
    <property type="match status" value="1"/>
</dbReference>
<dbReference type="eggNOG" id="arCOG02258">
    <property type="taxonomic scope" value="Archaea"/>
</dbReference>
<name>Q0W8P6_METAR</name>
<dbReference type="KEGG" id="rci:LRC265"/>
<evidence type="ECO:0008006" key="3">
    <source>
        <dbReference type="Google" id="ProtNLM"/>
    </source>
</evidence>
<organism evidence="1 2">
    <name type="scientific">Methanocella arvoryzae (strain DSM 22066 / NBRC 105507 / MRE50)</name>
    <dbReference type="NCBI Taxonomy" id="351160"/>
    <lineage>
        <taxon>Archaea</taxon>
        <taxon>Methanobacteriati</taxon>
        <taxon>Methanobacteriota</taxon>
        <taxon>Stenosarchaea group</taxon>
        <taxon>Methanomicrobia</taxon>
        <taxon>Methanocellales</taxon>
        <taxon>Methanocellaceae</taxon>
        <taxon>Methanocella</taxon>
    </lineage>
</organism>
<dbReference type="GeneID" id="5143997"/>
<proteinExistence type="predicted"/>
<dbReference type="STRING" id="351160.LRC265"/>
<reference evidence="1 2" key="1">
    <citation type="journal article" date="2006" name="Science">
        <title>Genome of rice cluster I archaea -- the key methane producers in the rice rhizosphere.</title>
        <authorList>
            <person name="Erkel C."/>
            <person name="Kube M."/>
            <person name="Reinhardt R."/>
            <person name="Liesack W."/>
        </authorList>
    </citation>
    <scope>NUCLEOTIDE SEQUENCE [LARGE SCALE GENOMIC DNA]</scope>
    <source>
        <strain evidence="2">DSM 22066 / NBRC 105507 / MRE50</strain>
    </source>
</reference>